<dbReference type="Proteomes" id="UP000800303">
    <property type="component" value="Unassembled WGS sequence"/>
</dbReference>
<comment type="caution">
    <text evidence="3">The sequence shown here is derived from an EMBL/GenBank/DDBJ whole genome shotgun (WGS) entry which is preliminary data.</text>
</comment>
<dbReference type="InterPro" id="IPR007630">
    <property type="entry name" value="RNA_pol_sigma70_r4"/>
</dbReference>
<dbReference type="RefSeq" id="WP_166272009.1">
    <property type="nucleotide sequence ID" value="NZ_JAAFGS010000001.1"/>
</dbReference>
<dbReference type="SUPFAM" id="SSF88659">
    <property type="entry name" value="Sigma3 and sigma4 domains of RNA polymerase sigma factors"/>
    <property type="match status" value="1"/>
</dbReference>
<name>A0ABX0EZA6_9BACL</name>
<keyword evidence="4" id="KW-1185">Reference proteome</keyword>
<gene>
    <name evidence="3" type="ORF">GYN08_02030</name>
</gene>
<dbReference type="PROSITE" id="PS00716">
    <property type="entry name" value="SIGMA70_2"/>
    <property type="match status" value="1"/>
</dbReference>
<dbReference type="InterPro" id="IPR036388">
    <property type="entry name" value="WH-like_DNA-bd_sf"/>
</dbReference>
<evidence type="ECO:0000313" key="3">
    <source>
        <dbReference type="EMBL" id="NGZ74077.1"/>
    </source>
</evidence>
<feature type="domain" description="RNA polymerase sigma-70" evidence="2">
    <location>
        <begin position="786"/>
        <end position="812"/>
    </location>
</feature>
<evidence type="ECO:0000313" key="4">
    <source>
        <dbReference type="Proteomes" id="UP000800303"/>
    </source>
</evidence>
<sequence length="1436" mass="164057">METSSFAFLEGLHAEAASVAVQAERDIWEHPRGTLSQGRLFGELLAKAVSVNEKMEPVYSIKQVDRLFKLGKEGLLSEEIRSKFEWLRMNGNAAVHGSEIIHADVALTAHRHMFELACWYTELYGSPEQELPAYRMPLQLAVPEPAPIEVQPAISSDFVEKIISDQLETKLIPTLDEKFRGMEEALRQIAESRQHAGPAYQPSPPAVTNAAARAAAPAPIVDSDKEREGMEVAVYLQSQGCEVIDKRNNRGSLWVLGGWELKELLSKLRSDGLYFRFARGGSASTNRKPAWFLLDRSGAVQHWVSESMSPIQPSHSLEEKPEMSRDEQQQAEQIESARPASNSNLSSKNAPEVQKAAEEEKVDPAAIVSEQENPAVHVPDHLLNQPIDGYASPRLAEISAKMGIAVFGDWTEEKLLELYEKQRSLLHDTMIQLWFFGFEFEGKLERVINLKRSEDDSRIGQLPEGVLLSEWLEPDACRMLQRLSIARSEQLSHIPVSSLAWLLRGRHEGTVERLKSHEVQIENEQGNEPAEEHDERREPDMEFYFEGQTIRMSGNLRQRRIEELPILGCAALIRGIQENWHMTVLGDLPEALSILPSRIKGVGNGAVAKFFAQLSQLTERSEHSPELQPSVSVSYAGKKVSESGLIVFQGEEFAVNADEYELRIDSLMLANIPKLITEMLHAGWTTIGQIPVDLAELQQLPRIGQTAVQKFHMQLCEVLKTHRQRAAVESAWAVMTHEQRIEYAIGQVKDNWQLWLQGSDRQRGNERQLEVLRYRWEAKRAGKGATLEETGQHFGVTRERIRQIEATQLAKLARDIQPLRRAVTEACEHEGSFFYPMTPDQSFEQYTMLEIMQQKGWSYLHDCGLWTKHTLKEIEEIRNELRKRVRSSLTGRVIDAAYRNTWSNIQAQELNIPIVLLQGLVHSFLQQIDKDAWIAVGSSKASIAEAVLRQYPQGVEIYKKASELVEAANRITPGEFEKERDITSIFSRDESSDVFYLWGRGIYIHSSFVHAPLPLLEEISFYAESLLEQHSPISIGRLYTRFDEELNSSGIANEYALYTLLRRHSADRLQLRKFPHVWHKDDDFKVSNGEMLKNYIREKNAPVTLEALKQEFVVRRGWKNFTVDYNISNDTDFVQVDFGVAALREFYHVDEEFPRLVNEQLKKLLAEKTIIHAAQLFEAIRSDCDMRDIRTSYLLYDLVQDSVDEKYGFVRYPWIALEGHEWENVSVQGVVEQYVLEQGAEVPREQVWQWLTEELGAREASLDLVLSSSRDIFYYTRGRFGEYIHRDNLGWTQEQEDRLLQRVEDSLNSAANQGLPYVLAEQVLIQAQLPHLRNDLPWSKDLLVDALKKSKKVKLLGSYDEIIVSMLHPQIQNESDFVAYILKSEFKGQASIKELHRRLAQLRYSKDGQLLQDSVLGIEQGIGKVRKEGDFYFTGN</sequence>
<dbReference type="CDD" id="cd06171">
    <property type="entry name" value="Sigma70_r4"/>
    <property type="match status" value="1"/>
</dbReference>
<dbReference type="PRINTS" id="PR00046">
    <property type="entry name" value="SIGMA70FCT"/>
</dbReference>
<organism evidence="3 4">
    <name type="scientific">Saccharibacillus alkalitolerans</name>
    <dbReference type="NCBI Taxonomy" id="2705290"/>
    <lineage>
        <taxon>Bacteria</taxon>
        <taxon>Bacillati</taxon>
        <taxon>Bacillota</taxon>
        <taxon>Bacilli</taxon>
        <taxon>Bacillales</taxon>
        <taxon>Paenibacillaceae</taxon>
        <taxon>Saccharibacillus</taxon>
    </lineage>
</organism>
<reference evidence="3 4" key="1">
    <citation type="submission" date="2020-01" db="EMBL/GenBank/DDBJ databases">
        <title>Polyphasic characterisation and genomic insights into a novel alkali tolerant bacterium VR-M41.</title>
        <authorList>
            <person name="Vemuluri V.R."/>
        </authorList>
    </citation>
    <scope>NUCLEOTIDE SEQUENCE [LARGE SCALE GENOMIC DNA]</scope>
    <source>
        <strain evidence="3 4">VR-M41</strain>
    </source>
</reference>
<feature type="region of interest" description="Disordered" evidence="1">
    <location>
        <begin position="306"/>
        <end position="362"/>
    </location>
</feature>
<evidence type="ECO:0000256" key="1">
    <source>
        <dbReference type="SAM" id="MobiDB-lite"/>
    </source>
</evidence>
<dbReference type="InterPro" id="IPR000943">
    <property type="entry name" value="RNA_pol_sigma70"/>
</dbReference>
<protein>
    <recommendedName>
        <fullName evidence="2">RNA polymerase sigma-70 domain-containing protein</fullName>
    </recommendedName>
</protein>
<feature type="compositionally biased region" description="Polar residues" evidence="1">
    <location>
        <begin position="306"/>
        <end position="315"/>
    </location>
</feature>
<evidence type="ECO:0000259" key="2">
    <source>
        <dbReference type="PROSITE" id="PS00716"/>
    </source>
</evidence>
<proteinExistence type="predicted"/>
<dbReference type="EMBL" id="JAAFGS010000001">
    <property type="protein sequence ID" value="NGZ74077.1"/>
    <property type="molecule type" value="Genomic_DNA"/>
</dbReference>
<accession>A0ABX0EZA6</accession>
<dbReference type="InterPro" id="IPR013324">
    <property type="entry name" value="RNA_pol_sigma_r3/r4-like"/>
</dbReference>
<dbReference type="Gene3D" id="1.10.10.10">
    <property type="entry name" value="Winged helix-like DNA-binding domain superfamily/Winged helix DNA-binding domain"/>
    <property type="match status" value="1"/>
</dbReference>
<feature type="compositionally biased region" description="Polar residues" evidence="1">
    <location>
        <begin position="339"/>
        <end position="349"/>
    </location>
</feature>
<feature type="compositionally biased region" description="Basic and acidic residues" evidence="1">
    <location>
        <begin position="316"/>
        <end position="328"/>
    </location>
</feature>
<dbReference type="Pfam" id="PF04545">
    <property type="entry name" value="Sigma70_r4"/>
    <property type="match status" value="1"/>
</dbReference>